<evidence type="ECO:0000313" key="2">
    <source>
        <dbReference type="Proteomes" id="UP001165064"/>
    </source>
</evidence>
<comment type="caution">
    <text evidence="1">The sequence shown here is derived from an EMBL/GenBank/DDBJ whole genome shotgun (WGS) entry which is preliminary data.</text>
</comment>
<protein>
    <submittedName>
        <fullName evidence="1">Unnamed protein product</fullName>
    </submittedName>
</protein>
<gene>
    <name evidence="1" type="ORF">Amon02_000110300</name>
</gene>
<proteinExistence type="predicted"/>
<keyword evidence="2" id="KW-1185">Reference proteome</keyword>
<evidence type="ECO:0000313" key="1">
    <source>
        <dbReference type="EMBL" id="GME72721.1"/>
    </source>
</evidence>
<dbReference type="Proteomes" id="UP001165064">
    <property type="component" value="Unassembled WGS sequence"/>
</dbReference>
<accession>A0ACB5SUC2</accession>
<dbReference type="EMBL" id="BSXS01000491">
    <property type="protein sequence ID" value="GME72721.1"/>
    <property type="molecule type" value="Genomic_DNA"/>
</dbReference>
<organism evidence="1 2">
    <name type="scientific">Ambrosiozyma monospora</name>
    <name type="common">Yeast</name>
    <name type="synonym">Endomycopsis monosporus</name>
    <dbReference type="NCBI Taxonomy" id="43982"/>
    <lineage>
        <taxon>Eukaryota</taxon>
        <taxon>Fungi</taxon>
        <taxon>Dikarya</taxon>
        <taxon>Ascomycota</taxon>
        <taxon>Saccharomycotina</taxon>
        <taxon>Pichiomycetes</taxon>
        <taxon>Pichiales</taxon>
        <taxon>Pichiaceae</taxon>
        <taxon>Ambrosiozyma</taxon>
    </lineage>
</organism>
<name>A0ACB5SUC2_AMBMO</name>
<sequence>MSYNRPSAPPPQQQPYQQQQQPQYSAASPDLEQGYGSDQKFSQNEKFNQQYAYDRPPEPIPGQQTFEESFKIEKPKWNDWPFTILFLATVAGFIVVAALSLKEYAHTYSYQGSSIYNNTNSFSLNTNTTILFVFVIVLGLFLASLVLGIARVWPRQFITIGIICNVILGLGTSIMYLALGYYSAGIVFLVFTVISAWCYWSCRSRIPFSANVLTIVIDVMKAYPSTIVISFIGFVVMGAFSFLFTTTITASYMKWGDETRSSSNNAKLTGLLVFIFFAGYYITEVLRNIIHVTVSGIFGTWYYLSKSDQGVPKNQAWGAFKRAMTYCFGSICFGSLIVTFIQLLKQFIQILRQNAMGNGELCETILFLCLECFISIIEWMVRYFNHYAYSYIALYGKSYLASAKDTHYLLTYKGVDALVNDCLIGTALGMYAMFVALFSAFLSYMYLRFTKPGYNDDGTYYAPVVAFSFLVGLQICNVATTLIKSGVATFFIALAKDPEVFETSYPDRFNDIFNSYPDVLRKLRL</sequence>
<reference evidence="1" key="1">
    <citation type="submission" date="2023-04" db="EMBL/GenBank/DDBJ databases">
        <title>Ambrosiozyma monospora NBRC 10751.</title>
        <authorList>
            <person name="Ichikawa N."/>
            <person name="Sato H."/>
            <person name="Tonouchi N."/>
        </authorList>
    </citation>
    <scope>NUCLEOTIDE SEQUENCE</scope>
    <source>
        <strain evidence="1">NBRC 10751</strain>
    </source>
</reference>